<accession>A0A1L3JDE9</accession>
<dbReference type="KEGG" id="sphl:LPB140_10355"/>
<name>A0A1L3JDE9_9SPHN</name>
<dbReference type="Proteomes" id="UP000242561">
    <property type="component" value="Chromosome"/>
</dbReference>
<dbReference type="EMBL" id="CP018154">
    <property type="protein sequence ID" value="APG63119.1"/>
    <property type="molecule type" value="Genomic_DNA"/>
</dbReference>
<protein>
    <submittedName>
        <fullName evidence="1">Uncharacterized protein</fullName>
    </submittedName>
</protein>
<proteinExistence type="predicted"/>
<gene>
    <name evidence="1" type="ORF">LPB140_10355</name>
</gene>
<organism evidence="1 2">
    <name type="scientific">Sphingorhabdus lutea</name>
    <dbReference type="NCBI Taxonomy" id="1913578"/>
    <lineage>
        <taxon>Bacteria</taxon>
        <taxon>Pseudomonadati</taxon>
        <taxon>Pseudomonadota</taxon>
        <taxon>Alphaproteobacteria</taxon>
        <taxon>Sphingomonadales</taxon>
        <taxon>Sphingomonadaceae</taxon>
        <taxon>Sphingorhabdus</taxon>
    </lineage>
</organism>
<keyword evidence="2" id="KW-1185">Reference proteome</keyword>
<evidence type="ECO:0000313" key="1">
    <source>
        <dbReference type="EMBL" id="APG63119.1"/>
    </source>
</evidence>
<sequence length="121" mass="13192">MNGIFPQYNLTLTATRFVAALMLVVFLFATAVEASACAIDLETETSQTVSISLDNQDSDHSDEKGEQHAVCAHGHCHHVGKIVSPLLASARNPVMISMLGFSHDNIQTSDFISRLKRPPRV</sequence>
<evidence type="ECO:0000313" key="2">
    <source>
        <dbReference type="Proteomes" id="UP000242561"/>
    </source>
</evidence>
<reference evidence="1 2" key="1">
    <citation type="submission" date="2016-11" db="EMBL/GenBank/DDBJ databases">
        <title>Sphingorhabdus sp. LPB0140, isolated from marine environment.</title>
        <authorList>
            <person name="Kim E."/>
            <person name="Yi H."/>
        </authorList>
    </citation>
    <scope>NUCLEOTIDE SEQUENCE [LARGE SCALE GENOMIC DNA]</scope>
    <source>
        <strain evidence="1 2">LPB0140</strain>
    </source>
</reference>
<dbReference type="RefSeq" id="WP_072559771.1">
    <property type="nucleotide sequence ID" value="NZ_CP018154.1"/>
</dbReference>
<dbReference type="AlphaFoldDB" id="A0A1L3JDE9"/>
<dbReference type="STRING" id="1913578.LPB140_10355"/>